<dbReference type="EMBL" id="CAJVCH010130830">
    <property type="protein sequence ID" value="CAG7726100.1"/>
    <property type="molecule type" value="Genomic_DNA"/>
</dbReference>
<name>A0A8J2KGZ3_9HEXA</name>
<organism evidence="2 3">
    <name type="scientific">Allacma fusca</name>
    <dbReference type="NCBI Taxonomy" id="39272"/>
    <lineage>
        <taxon>Eukaryota</taxon>
        <taxon>Metazoa</taxon>
        <taxon>Ecdysozoa</taxon>
        <taxon>Arthropoda</taxon>
        <taxon>Hexapoda</taxon>
        <taxon>Collembola</taxon>
        <taxon>Symphypleona</taxon>
        <taxon>Sminthuridae</taxon>
        <taxon>Allacma</taxon>
    </lineage>
</organism>
<evidence type="ECO:0000313" key="3">
    <source>
        <dbReference type="Proteomes" id="UP000708208"/>
    </source>
</evidence>
<accession>A0A8J2KGZ3</accession>
<dbReference type="AlphaFoldDB" id="A0A8J2KGZ3"/>
<protein>
    <submittedName>
        <fullName evidence="2">Uncharacterized protein</fullName>
    </submittedName>
</protein>
<keyword evidence="1" id="KW-0472">Membrane</keyword>
<dbReference type="OrthoDB" id="6134459at2759"/>
<gene>
    <name evidence="2" type="ORF">AFUS01_LOCUS15030</name>
</gene>
<evidence type="ECO:0000313" key="2">
    <source>
        <dbReference type="EMBL" id="CAG7726100.1"/>
    </source>
</evidence>
<sequence>MAIAPFTVLFWIHVAITIINALQGVGLFWGFVLQKKIKNQLKEKFCNNLKRENTKSTAVSWTARTDSTDFSTTNNAL</sequence>
<keyword evidence="1" id="KW-0812">Transmembrane</keyword>
<evidence type="ECO:0000256" key="1">
    <source>
        <dbReference type="SAM" id="Phobius"/>
    </source>
</evidence>
<comment type="caution">
    <text evidence="2">The sequence shown here is derived from an EMBL/GenBank/DDBJ whole genome shotgun (WGS) entry which is preliminary data.</text>
</comment>
<keyword evidence="3" id="KW-1185">Reference proteome</keyword>
<dbReference type="Proteomes" id="UP000708208">
    <property type="component" value="Unassembled WGS sequence"/>
</dbReference>
<keyword evidence="1" id="KW-1133">Transmembrane helix</keyword>
<feature type="transmembrane region" description="Helical" evidence="1">
    <location>
        <begin position="6"/>
        <end position="32"/>
    </location>
</feature>
<reference evidence="2" key="1">
    <citation type="submission" date="2021-06" db="EMBL/GenBank/DDBJ databases">
        <authorList>
            <person name="Hodson N. C."/>
            <person name="Mongue J. A."/>
            <person name="Jaron S. K."/>
        </authorList>
    </citation>
    <scope>NUCLEOTIDE SEQUENCE</scope>
</reference>
<proteinExistence type="predicted"/>